<feature type="transmembrane region" description="Helical" evidence="1">
    <location>
        <begin position="64"/>
        <end position="86"/>
    </location>
</feature>
<sequence length="102" mass="11524">MDRGQALAVWLLCCWGSVRVVTGLHRSDLFPYGSLSGDLILAEGDDETSKVLTLPRPLRFYDAAFAQLYVSETFIVWFFQVSLIFVHSGDVQKCQSFCSFCF</sequence>
<evidence type="ECO:0000313" key="4">
    <source>
        <dbReference type="Proteomes" id="UP000261520"/>
    </source>
</evidence>
<protein>
    <recommendedName>
        <fullName evidence="5">Secreted protein</fullName>
    </recommendedName>
</protein>
<organism evidence="3 4">
    <name type="scientific">Periophthalmus magnuspinnatus</name>
    <dbReference type="NCBI Taxonomy" id="409849"/>
    <lineage>
        <taxon>Eukaryota</taxon>
        <taxon>Metazoa</taxon>
        <taxon>Chordata</taxon>
        <taxon>Craniata</taxon>
        <taxon>Vertebrata</taxon>
        <taxon>Euteleostomi</taxon>
        <taxon>Actinopterygii</taxon>
        <taxon>Neopterygii</taxon>
        <taxon>Teleostei</taxon>
        <taxon>Neoteleostei</taxon>
        <taxon>Acanthomorphata</taxon>
        <taxon>Gobiaria</taxon>
        <taxon>Gobiiformes</taxon>
        <taxon>Gobioidei</taxon>
        <taxon>Gobiidae</taxon>
        <taxon>Oxudercinae</taxon>
        <taxon>Periophthalmus</taxon>
    </lineage>
</organism>
<evidence type="ECO:0000256" key="1">
    <source>
        <dbReference type="SAM" id="Phobius"/>
    </source>
</evidence>
<dbReference type="AlphaFoldDB" id="A0A3B4AC68"/>
<evidence type="ECO:0000256" key="2">
    <source>
        <dbReference type="SAM" id="SignalP"/>
    </source>
</evidence>
<keyword evidence="1" id="KW-0812">Transmembrane</keyword>
<keyword evidence="1" id="KW-1133">Transmembrane helix</keyword>
<feature type="chain" id="PRO_5017267090" description="Secreted protein" evidence="2">
    <location>
        <begin position="24"/>
        <end position="102"/>
    </location>
</feature>
<keyword evidence="1" id="KW-0472">Membrane</keyword>
<evidence type="ECO:0000313" key="3">
    <source>
        <dbReference type="Ensembl" id="ENSPMGP00000014638.1"/>
    </source>
</evidence>
<keyword evidence="2" id="KW-0732">Signal</keyword>
<name>A0A3B4AC68_9GOBI</name>
<proteinExistence type="predicted"/>
<evidence type="ECO:0008006" key="5">
    <source>
        <dbReference type="Google" id="ProtNLM"/>
    </source>
</evidence>
<reference evidence="3" key="1">
    <citation type="submission" date="2025-08" db="UniProtKB">
        <authorList>
            <consortium name="Ensembl"/>
        </authorList>
    </citation>
    <scope>IDENTIFICATION</scope>
</reference>
<reference evidence="3" key="2">
    <citation type="submission" date="2025-09" db="UniProtKB">
        <authorList>
            <consortium name="Ensembl"/>
        </authorList>
    </citation>
    <scope>IDENTIFICATION</scope>
</reference>
<feature type="signal peptide" evidence="2">
    <location>
        <begin position="1"/>
        <end position="23"/>
    </location>
</feature>
<accession>A0A3B4AC68</accession>
<dbReference type="STRING" id="409849.ENSPMGP00000014638"/>
<keyword evidence="4" id="KW-1185">Reference proteome</keyword>
<dbReference type="Ensembl" id="ENSPMGT00000015609.1">
    <property type="protein sequence ID" value="ENSPMGP00000014638.1"/>
    <property type="gene ID" value="ENSPMGG00000011998.1"/>
</dbReference>
<dbReference type="Proteomes" id="UP000261520">
    <property type="component" value="Unplaced"/>
</dbReference>